<keyword evidence="4" id="KW-1185">Reference proteome</keyword>
<keyword evidence="1" id="KW-0472">Membrane</keyword>
<feature type="transmembrane region" description="Helical" evidence="1">
    <location>
        <begin position="191"/>
        <end position="210"/>
    </location>
</feature>
<dbReference type="Pfam" id="PF09335">
    <property type="entry name" value="VTT_dom"/>
    <property type="match status" value="1"/>
</dbReference>
<feature type="transmembrane region" description="Helical" evidence="1">
    <location>
        <begin position="50"/>
        <end position="76"/>
    </location>
</feature>
<name>A0ABT8PVP0_9ENTR</name>
<keyword evidence="1" id="KW-0812">Transmembrane</keyword>
<accession>A0ABT8PVP0</accession>
<dbReference type="EMBL" id="JAUJYW010000004">
    <property type="protein sequence ID" value="MDN8600022.1"/>
    <property type="molecule type" value="Genomic_DNA"/>
</dbReference>
<evidence type="ECO:0000313" key="4">
    <source>
        <dbReference type="Proteomes" id="UP001174867"/>
    </source>
</evidence>
<dbReference type="InterPro" id="IPR053240">
    <property type="entry name" value="VTT_domain"/>
</dbReference>
<dbReference type="PANTHER" id="PTHR46826:SF1">
    <property type="entry name" value="TVP38_TMEM64 FAMILY MEMBRANE PROTEIN YDJX"/>
    <property type="match status" value="1"/>
</dbReference>
<organism evidence="3 4">
    <name type="scientific">Citrobacter enshiensis</name>
    <dbReference type="NCBI Taxonomy" id="2971264"/>
    <lineage>
        <taxon>Bacteria</taxon>
        <taxon>Pseudomonadati</taxon>
        <taxon>Pseudomonadota</taxon>
        <taxon>Gammaproteobacteria</taxon>
        <taxon>Enterobacterales</taxon>
        <taxon>Enterobacteriaceae</taxon>
        <taxon>Citrobacter</taxon>
    </lineage>
</organism>
<dbReference type="PANTHER" id="PTHR46826">
    <property type="match status" value="1"/>
</dbReference>
<keyword evidence="1" id="KW-1133">Transmembrane helix</keyword>
<evidence type="ECO:0000259" key="2">
    <source>
        <dbReference type="Pfam" id="PF09335"/>
    </source>
</evidence>
<gene>
    <name evidence="3" type="ORF">Q0A17_11450</name>
</gene>
<dbReference type="Proteomes" id="UP001174867">
    <property type="component" value="Unassembled WGS sequence"/>
</dbReference>
<protein>
    <submittedName>
        <fullName evidence="3">TVP38/TMEM64 family protein</fullName>
    </submittedName>
</protein>
<feature type="transmembrane region" description="Helical" evidence="1">
    <location>
        <begin position="83"/>
        <end position="104"/>
    </location>
</feature>
<evidence type="ECO:0000313" key="3">
    <source>
        <dbReference type="EMBL" id="MDN8600022.1"/>
    </source>
</evidence>
<feature type="transmembrane region" description="Helical" evidence="1">
    <location>
        <begin position="7"/>
        <end position="30"/>
    </location>
</feature>
<evidence type="ECO:0000256" key="1">
    <source>
        <dbReference type="SAM" id="Phobius"/>
    </source>
</evidence>
<reference evidence="3 4" key="1">
    <citation type="submission" date="2023-07" db="EMBL/GenBank/DDBJ databases">
        <title>Citrobacter selenititolerans sp. nov., isolated from seleniferous soil.</title>
        <authorList>
            <person name="Zhang S."/>
            <person name="Li K."/>
            <person name="Peng J."/>
            <person name="Wang H."/>
            <person name="Sun J."/>
            <person name="Guo Y."/>
        </authorList>
    </citation>
    <scope>NUCLEOTIDE SEQUENCE [LARGE SCALE GENOMIC DNA]</scope>
    <source>
        <strain evidence="3 4">S2-9</strain>
    </source>
</reference>
<sequence>MKAECKLPIACLLIGAVVYAIHSCGFFDLVVNLPHLQEIVRQSGALGYTLYILLFIIATLCLMPGSVLVIVGGVVFGPLWGTLLSLVAATLASSLSFLLARWLGRDLLLKYVGHTPVFQAIEKGIARSGTDFLILTRLIPLFPYNIQNYAYGLTAISFWPFTFISAITTLPGLLIYTLMASELASEGVSTVFIVKLCLAGLSLFILIQLAKIYARHKRVDLHASDTPNSTPTYSSNNTEG</sequence>
<proteinExistence type="predicted"/>
<comment type="caution">
    <text evidence="3">The sequence shown here is derived from an EMBL/GenBank/DDBJ whole genome shotgun (WGS) entry which is preliminary data.</text>
</comment>
<dbReference type="InterPro" id="IPR032816">
    <property type="entry name" value="VTT_dom"/>
</dbReference>
<feature type="domain" description="VTT" evidence="2">
    <location>
        <begin position="64"/>
        <end position="179"/>
    </location>
</feature>
<dbReference type="RefSeq" id="WP_301699224.1">
    <property type="nucleotide sequence ID" value="NZ_JAUJYW010000004.1"/>
</dbReference>
<feature type="transmembrane region" description="Helical" evidence="1">
    <location>
        <begin position="158"/>
        <end position="179"/>
    </location>
</feature>